<proteinExistence type="predicted"/>
<sequence>MASTPSQQQTIYIVYSNSTKFFGQLAYGIRRMSTTVGSTPCPALELTHGGLSTTERPEWVEAKKSIPINIQQLHYDEIPSDLKKFIESNKYEYPCVVAKGGTSGRFNVLLADSEISDYAEDPAKFVKILEYRAVQAGLTWTK</sequence>
<reference evidence="1 2" key="1">
    <citation type="submission" date="2017-03" db="EMBL/GenBank/DDBJ databases">
        <title>Genomes of endolithic fungi from Antarctica.</title>
        <authorList>
            <person name="Coleine C."/>
            <person name="Masonjones S."/>
            <person name="Stajich J.E."/>
        </authorList>
    </citation>
    <scope>NUCLEOTIDE SEQUENCE [LARGE SCALE GENOMIC DNA]</scope>
    <source>
        <strain evidence="1 2">CCFEE 6314</strain>
    </source>
</reference>
<dbReference type="EMBL" id="NAJM01000001">
    <property type="protein sequence ID" value="RVX76105.1"/>
    <property type="molecule type" value="Genomic_DNA"/>
</dbReference>
<dbReference type="VEuPathDB" id="FungiDB:PV10_01556"/>
<evidence type="ECO:0000313" key="2">
    <source>
        <dbReference type="Proteomes" id="UP000288859"/>
    </source>
</evidence>
<accession>A0A438NK58</accession>
<dbReference type="Proteomes" id="UP000288859">
    <property type="component" value="Unassembled WGS sequence"/>
</dbReference>
<gene>
    <name evidence="1" type="ORF">B0A52_00462</name>
</gene>
<comment type="caution">
    <text evidence="1">The sequence shown here is derived from an EMBL/GenBank/DDBJ whole genome shotgun (WGS) entry which is preliminary data.</text>
</comment>
<dbReference type="OrthoDB" id="4269at2759"/>
<organism evidence="1 2">
    <name type="scientific">Exophiala mesophila</name>
    <name type="common">Black yeast-like fungus</name>
    <dbReference type="NCBI Taxonomy" id="212818"/>
    <lineage>
        <taxon>Eukaryota</taxon>
        <taxon>Fungi</taxon>
        <taxon>Dikarya</taxon>
        <taxon>Ascomycota</taxon>
        <taxon>Pezizomycotina</taxon>
        <taxon>Eurotiomycetes</taxon>
        <taxon>Chaetothyriomycetidae</taxon>
        <taxon>Chaetothyriales</taxon>
        <taxon>Herpotrichiellaceae</taxon>
        <taxon>Exophiala</taxon>
    </lineage>
</organism>
<protein>
    <submittedName>
        <fullName evidence="1">Uncharacterized protein</fullName>
    </submittedName>
</protein>
<dbReference type="AlphaFoldDB" id="A0A438NK58"/>
<evidence type="ECO:0000313" key="1">
    <source>
        <dbReference type="EMBL" id="RVX76105.1"/>
    </source>
</evidence>
<name>A0A438NK58_EXOME</name>